<evidence type="ECO:0000313" key="2">
    <source>
        <dbReference type="Proteomes" id="UP000317178"/>
    </source>
</evidence>
<evidence type="ECO:0000313" key="1">
    <source>
        <dbReference type="EMBL" id="QDU79673.1"/>
    </source>
</evidence>
<proteinExistence type="predicted"/>
<gene>
    <name evidence="1" type="ORF">Pla110_13860</name>
</gene>
<dbReference type="EMBL" id="CP036281">
    <property type="protein sequence ID" value="QDU79673.1"/>
    <property type="molecule type" value="Genomic_DNA"/>
</dbReference>
<dbReference type="Proteomes" id="UP000317178">
    <property type="component" value="Chromosome"/>
</dbReference>
<dbReference type="KEGG" id="plon:Pla110_13860"/>
<organism evidence="1 2">
    <name type="scientific">Polystyrenella longa</name>
    <dbReference type="NCBI Taxonomy" id="2528007"/>
    <lineage>
        <taxon>Bacteria</taxon>
        <taxon>Pseudomonadati</taxon>
        <taxon>Planctomycetota</taxon>
        <taxon>Planctomycetia</taxon>
        <taxon>Planctomycetales</taxon>
        <taxon>Planctomycetaceae</taxon>
        <taxon>Polystyrenella</taxon>
    </lineage>
</organism>
<protein>
    <submittedName>
        <fullName evidence="1">Uncharacterized protein</fullName>
    </submittedName>
</protein>
<dbReference type="AlphaFoldDB" id="A0A518CKB7"/>
<name>A0A518CKB7_9PLAN</name>
<accession>A0A518CKB7</accession>
<reference evidence="1 2" key="1">
    <citation type="submission" date="2019-02" db="EMBL/GenBank/DDBJ databases">
        <title>Deep-cultivation of Planctomycetes and their phenomic and genomic characterization uncovers novel biology.</title>
        <authorList>
            <person name="Wiegand S."/>
            <person name="Jogler M."/>
            <person name="Boedeker C."/>
            <person name="Pinto D."/>
            <person name="Vollmers J."/>
            <person name="Rivas-Marin E."/>
            <person name="Kohn T."/>
            <person name="Peeters S.H."/>
            <person name="Heuer A."/>
            <person name="Rast P."/>
            <person name="Oberbeckmann S."/>
            <person name="Bunk B."/>
            <person name="Jeske O."/>
            <person name="Meyerdierks A."/>
            <person name="Storesund J.E."/>
            <person name="Kallscheuer N."/>
            <person name="Luecker S."/>
            <person name="Lage O.M."/>
            <person name="Pohl T."/>
            <person name="Merkel B.J."/>
            <person name="Hornburger P."/>
            <person name="Mueller R.-W."/>
            <person name="Bruemmer F."/>
            <person name="Labrenz M."/>
            <person name="Spormann A.M."/>
            <person name="Op den Camp H."/>
            <person name="Overmann J."/>
            <person name="Amann R."/>
            <person name="Jetten M.S.M."/>
            <person name="Mascher T."/>
            <person name="Medema M.H."/>
            <person name="Devos D.P."/>
            <person name="Kaster A.-K."/>
            <person name="Ovreas L."/>
            <person name="Rohde M."/>
            <person name="Galperin M.Y."/>
            <person name="Jogler C."/>
        </authorList>
    </citation>
    <scope>NUCLEOTIDE SEQUENCE [LARGE SCALE GENOMIC DNA]</scope>
    <source>
        <strain evidence="1 2">Pla110</strain>
    </source>
</reference>
<dbReference type="PROSITE" id="PS51257">
    <property type="entry name" value="PROKAR_LIPOPROTEIN"/>
    <property type="match status" value="1"/>
</dbReference>
<sequence>MSVKGFRARYDLRLTFGFLVAFGCRRKLSEWFESDRSKLNALN</sequence>
<keyword evidence="2" id="KW-1185">Reference proteome</keyword>